<evidence type="ECO:0000256" key="1">
    <source>
        <dbReference type="SAM" id="MobiDB-lite"/>
    </source>
</evidence>
<dbReference type="InterPro" id="IPR031942">
    <property type="entry name" value="DUF4774"/>
</dbReference>
<reference evidence="5" key="1">
    <citation type="submission" date="2025-08" db="UniProtKB">
        <authorList>
            <consortium name="RefSeq"/>
        </authorList>
    </citation>
    <scope>IDENTIFICATION</scope>
    <source>
        <tissue evidence="5">Whole body</tissue>
    </source>
</reference>
<dbReference type="GeneID" id="113393353"/>
<protein>
    <submittedName>
        <fullName evidence="5">Uncharacterized protein LOC113393353</fullName>
    </submittedName>
</protein>
<dbReference type="OrthoDB" id="8194084at2759"/>
<feature type="compositionally biased region" description="Basic residues" evidence="1">
    <location>
        <begin position="304"/>
        <end position="316"/>
    </location>
</feature>
<evidence type="ECO:0000256" key="2">
    <source>
        <dbReference type="SAM" id="SignalP"/>
    </source>
</evidence>
<feature type="chain" id="PRO_5047040503" evidence="2">
    <location>
        <begin position="23"/>
        <end position="819"/>
    </location>
</feature>
<feature type="signal peptide" evidence="2">
    <location>
        <begin position="1"/>
        <end position="22"/>
    </location>
</feature>
<gene>
    <name evidence="5" type="primary">LOC113393353</name>
</gene>
<sequence>MSLKYSIGFLMVLVCCLAEVSSRPSNESSVNEEITIKTSTKADTEDASISYQEDSNIKIEEDGIKDIVEKIKTINSFLNKPSREQLNLNKPYSEKPHGIDRETLLKIQQIIASAKLNKDSIKNQEQNNYLSEDVYRNYYSRSSKQTPNYFYQSPMIPYISNPYTMNVPVVPSPSYNEMLGYATNNNLKSLSNGVYQTRQQQPFFPGFPSFPTFSSFPSFSLDNFQPFAQLFPVLIKNPFVAFSQGGGLDNFVEYGQNADVCNRKQKSPTDKNYNNVENLQETHVTENNNYDIGSDSTISEKKPISRKSRALKKRTVSTKAPEQELDESETGKKIYASKPSITRKPSKRPSPVESTDDFKHSDPEGDLRFPFSSDFTWFWNKKPVAPSPGFFINKLKVRKGGVAIAGPGGIATAGKGGTAIVGPGGLAYTKPGGLAIAGPHARVVALSPYSDLFSSLTRPHHQGYDFRALESIREGKIVATGPVIYYHPIEQILFFTNRYYTPVTKIKQSYQRQATEVFNYDGENFVDHLAKDPTFIFHINPRAFAKSGENGVAISNPISSVIIRKGEPGSIIHTPRATAIAGPGGIAHAEAIQYIPFYGGAKGQYLEVKKDTTGSILSEKVVAEESISSENIVKNKDESLLSKVLAANLQSLKTLSNNLLKIHNVGRKTGRLGNQEKNRFKGQLYSLGEAASNTIKLIDEIGDDVEVLFKKNATLTRKYDDTYDEDVGEEGISIDSPTDTGESYLEGSIIAEAKPVGLAVIGESGLAASRPMATAVAASGVAIARPIGTAIAGIDPTLLGIDFHVNHSEQKIKYKGQSY</sequence>
<evidence type="ECO:0000313" key="4">
    <source>
        <dbReference type="Proteomes" id="UP001652626"/>
    </source>
</evidence>
<dbReference type="Pfam" id="PF15999">
    <property type="entry name" value="DUF4774"/>
    <property type="match status" value="3"/>
</dbReference>
<name>A0A8B8HMA5_VANTA</name>
<evidence type="ECO:0000259" key="3">
    <source>
        <dbReference type="Pfam" id="PF15999"/>
    </source>
</evidence>
<dbReference type="Proteomes" id="UP001652626">
    <property type="component" value="Chromosome 6"/>
</dbReference>
<feature type="compositionally biased region" description="Polar residues" evidence="1">
    <location>
        <begin position="270"/>
        <end position="297"/>
    </location>
</feature>
<feature type="region of interest" description="Disordered" evidence="1">
    <location>
        <begin position="263"/>
        <end position="365"/>
    </location>
</feature>
<dbReference type="OMA" id="YGQNADV"/>
<keyword evidence="2" id="KW-0732">Signal</keyword>
<proteinExistence type="predicted"/>
<feature type="domain" description="DUF4774" evidence="3">
    <location>
        <begin position="540"/>
        <end position="590"/>
    </location>
</feature>
<keyword evidence="4" id="KW-1185">Reference proteome</keyword>
<feature type="domain" description="DUF4774" evidence="3">
    <location>
        <begin position="394"/>
        <end position="447"/>
    </location>
</feature>
<evidence type="ECO:0000313" key="5">
    <source>
        <dbReference type="RefSeq" id="XP_026485983.2"/>
    </source>
</evidence>
<feature type="domain" description="DUF4774" evidence="3">
    <location>
        <begin position="751"/>
        <end position="801"/>
    </location>
</feature>
<dbReference type="RefSeq" id="XP_026485983.2">
    <property type="nucleotide sequence ID" value="XM_026630198.2"/>
</dbReference>
<dbReference type="AlphaFoldDB" id="A0A8B8HMA5"/>
<organism evidence="4 5">
    <name type="scientific">Vanessa tameamea</name>
    <name type="common">Kamehameha butterfly</name>
    <dbReference type="NCBI Taxonomy" id="334116"/>
    <lineage>
        <taxon>Eukaryota</taxon>
        <taxon>Metazoa</taxon>
        <taxon>Ecdysozoa</taxon>
        <taxon>Arthropoda</taxon>
        <taxon>Hexapoda</taxon>
        <taxon>Insecta</taxon>
        <taxon>Pterygota</taxon>
        <taxon>Neoptera</taxon>
        <taxon>Endopterygota</taxon>
        <taxon>Lepidoptera</taxon>
        <taxon>Glossata</taxon>
        <taxon>Ditrysia</taxon>
        <taxon>Papilionoidea</taxon>
        <taxon>Nymphalidae</taxon>
        <taxon>Nymphalinae</taxon>
        <taxon>Vanessa</taxon>
    </lineage>
</organism>
<feature type="compositionally biased region" description="Basic and acidic residues" evidence="1">
    <location>
        <begin position="356"/>
        <end position="365"/>
    </location>
</feature>
<accession>A0A8B8HMA5</accession>